<dbReference type="InterPro" id="IPR040690">
    <property type="entry name" value="FtsX_ECD"/>
</dbReference>
<dbReference type="PIRSF" id="PIRSF003097">
    <property type="entry name" value="FtsX"/>
    <property type="match status" value="1"/>
</dbReference>
<evidence type="ECO:0000256" key="5">
    <source>
        <dbReference type="ARBA" id="ARBA00022618"/>
    </source>
</evidence>
<dbReference type="EMBL" id="JAUBDH010000014">
    <property type="protein sequence ID" value="MDW0111453.1"/>
    <property type="molecule type" value="Genomic_DNA"/>
</dbReference>
<keyword evidence="4 10" id="KW-1003">Cell membrane</keyword>
<dbReference type="Proteomes" id="UP001280629">
    <property type="component" value="Unassembled WGS sequence"/>
</dbReference>
<dbReference type="PANTHER" id="PTHR47755">
    <property type="entry name" value="CELL DIVISION PROTEIN FTSX"/>
    <property type="match status" value="1"/>
</dbReference>
<dbReference type="Pfam" id="PF18075">
    <property type="entry name" value="FtsX_ECD"/>
    <property type="match status" value="1"/>
</dbReference>
<keyword evidence="7 11" id="KW-1133">Transmembrane helix</keyword>
<evidence type="ECO:0000256" key="8">
    <source>
        <dbReference type="ARBA" id="ARBA00023136"/>
    </source>
</evidence>
<feature type="domain" description="ABC3 transporter permease C-terminal" evidence="12">
    <location>
        <begin position="172"/>
        <end position="285"/>
    </location>
</feature>
<dbReference type="InterPro" id="IPR004513">
    <property type="entry name" value="FtsX"/>
</dbReference>
<keyword evidence="6 11" id="KW-0812">Transmembrane</keyword>
<comment type="similarity">
    <text evidence="2 10">Belongs to the ABC-4 integral membrane protein family. FtsX subfamily.</text>
</comment>
<organism evidence="14 15">
    <name type="scientific">Sporosarcina aquimarina</name>
    <dbReference type="NCBI Taxonomy" id="114975"/>
    <lineage>
        <taxon>Bacteria</taxon>
        <taxon>Bacillati</taxon>
        <taxon>Bacillota</taxon>
        <taxon>Bacilli</taxon>
        <taxon>Bacillales</taxon>
        <taxon>Caryophanaceae</taxon>
        <taxon>Sporosarcina</taxon>
    </lineage>
</organism>
<evidence type="ECO:0000256" key="6">
    <source>
        <dbReference type="ARBA" id="ARBA00022692"/>
    </source>
</evidence>
<evidence type="ECO:0000256" key="10">
    <source>
        <dbReference type="PIRNR" id="PIRNR003097"/>
    </source>
</evidence>
<reference evidence="14 15" key="1">
    <citation type="submission" date="2023-06" db="EMBL/GenBank/DDBJ databases">
        <title>Sporosarcina sp. nov., isolated from Korean traditional fermented seafood 'Jeotgal'.</title>
        <authorList>
            <person name="Yang A.-I."/>
            <person name="Shin N.-R."/>
        </authorList>
    </citation>
    <scope>NUCLEOTIDE SEQUENCE [LARGE SCALE GENOMIC DNA]</scope>
    <source>
        <strain evidence="14 15">KCTC3840</strain>
    </source>
</reference>
<comment type="caution">
    <text evidence="14">The sequence shown here is derived from an EMBL/GenBank/DDBJ whole genome shotgun (WGS) entry which is preliminary data.</text>
</comment>
<evidence type="ECO:0000256" key="1">
    <source>
        <dbReference type="ARBA" id="ARBA00004651"/>
    </source>
</evidence>
<evidence type="ECO:0000256" key="11">
    <source>
        <dbReference type="SAM" id="Phobius"/>
    </source>
</evidence>
<evidence type="ECO:0000259" key="12">
    <source>
        <dbReference type="Pfam" id="PF02687"/>
    </source>
</evidence>
<feature type="transmembrane region" description="Helical" evidence="11">
    <location>
        <begin position="222"/>
        <end position="243"/>
    </location>
</feature>
<sequence>MKGRTIGRHFRESFKSLGRNGWMTFASISAVAVTLLLVGSFIVVMMNLNKMADNIENDVEIKVVADPAASDEAVEKLQSKVEKIDGIASVDFASREEELDKVIKSYGKELSLYKQSNPLGDALYVKAADPHNTAAIAKEIDTYEYTAEVVYGAGKVEKLFNVVKISRNVGLILILALLFTAMFLISNTIRLTIIARGREIEIMKLVGATNNFVRIPFILEGAWLGIIGSIIPMTAIAVAYQQIHAYWQPKLVNEMFQLLDPIPFIIQVDGLLLFMGVFIGVWGSLMSVRKFLKV</sequence>
<keyword evidence="15" id="KW-1185">Reference proteome</keyword>
<comment type="function">
    <text evidence="10">Part of the ABC transporter FtsEX involved in asymmetric cellular division facilitating the initiation of sporulation.</text>
</comment>
<evidence type="ECO:0000256" key="9">
    <source>
        <dbReference type="ARBA" id="ARBA00023306"/>
    </source>
</evidence>
<dbReference type="InterPro" id="IPR003838">
    <property type="entry name" value="ABC3_permease_C"/>
</dbReference>
<evidence type="ECO:0000256" key="7">
    <source>
        <dbReference type="ARBA" id="ARBA00022989"/>
    </source>
</evidence>
<gene>
    <name evidence="14" type="primary">ftsX</name>
    <name evidence="14" type="ORF">QT716_15630</name>
</gene>
<dbReference type="Pfam" id="PF02687">
    <property type="entry name" value="FtsX"/>
    <property type="match status" value="1"/>
</dbReference>
<name>A0ABU4G3B5_9BACL</name>
<keyword evidence="8 10" id="KW-0472">Membrane</keyword>
<keyword evidence="5 10" id="KW-0132">Cell division</keyword>
<dbReference type="Gene3D" id="3.30.70.3040">
    <property type="match status" value="1"/>
</dbReference>
<accession>A0ABU4G3B5</accession>
<feature type="transmembrane region" description="Helical" evidence="11">
    <location>
        <begin position="169"/>
        <end position="189"/>
    </location>
</feature>
<feature type="domain" description="FtsX extracellular" evidence="13">
    <location>
        <begin position="59"/>
        <end position="149"/>
    </location>
</feature>
<evidence type="ECO:0000256" key="2">
    <source>
        <dbReference type="ARBA" id="ARBA00007379"/>
    </source>
</evidence>
<evidence type="ECO:0000256" key="3">
    <source>
        <dbReference type="ARBA" id="ARBA00021907"/>
    </source>
</evidence>
<protein>
    <recommendedName>
        <fullName evidence="3 10">Cell division protein FtsX</fullName>
    </recommendedName>
</protein>
<feature type="transmembrane region" description="Helical" evidence="11">
    <location>
        <begin position="21"/>
        <end position="44"/>
    </location>
</feature>
<evidence type="ECO:0000313" key="14">
    <source>
        <dbReference type="EMBL" id="MDW0111453.1"/>
    </source>
</evidence>
<feature type="transmembrane region" description="Helical" evidence="11">
    <location>
        <begin position="263"/>
        <end position="285"/>
    </location>
</feature>
<dbReference type="RefSeq" id="WP_317937120.1">
    <property type="nucleotide sequence ID" value="NZ_JAUBDH010000014.1"/>
</dbReference>
<evidence type="ECO:0000313" key="15">
    <source>
        <dbReference type="Proteomes" id="UP001280629"/>
    </source>
</evidence>
<proteinExistence type="inferred from homology"/>
<evidence type="ECO:0000256" key="4">
    <source>
        <dbReference type="ARBA" id="ARBA00022475"/>
    </source>
</evidence>
<dbReference type="NCBIfam" id="NF038347">
    <property type="entry name" value="FtsX_Gpos"/>
    <property type="match status" value="1"/>
</dbReference>
<evidence type="ECO:0000259" key="13">
    <source>
        <dbReference type="Pfam" id="PF18075"/>
    </source>
</evidence>
<dbReference type="InterPro" id="IPR058204">
    <property type="entry name" value="FtsX_firmicutes-type"/>
</dbReference>
<keyword evidence="9 10" id="KW-0131">Cell cycle</keyword>
<comment type="subcellular location">
    <subcellularLocation>
        <location evidence="1">Cell membrane</location>
        <topology evidence="1">Multi-pass membrane protein</topology>
    </subcellularLocation>
</comment>
<dbReference type="PANTHER" id="PTHR47755:SF1">
    <property type="entry name" value="CELL DIVISION PROTEIN FTSX"/>
    <property type="match status" value="1"/>
</dbReference>